<protein>
    <submittedName>
        <fullName evidence="1">Uncharacterized protein</fullName>
    </submittedName>
</protein>
<organism evidence="1 2">
    <name type="scientific">Frigoriflavimonas asaccharolytica</name>
    <dbReference type="NCBI Taxonomy" id="2735899"/>
    <lineage>
        <taxon>Bacteria</taxon>
        <taxon>Pseudomonadati</taxon>
        <taxon>Bacteroidota</taxon>
        <taxon>Flavobacteriia</taxon>
        <taxon>Flavobacteriales</taxon>
        <taxon>Weeksellaceae</taxon>
        <taxon>Frigoriflavimonas</taxon>
    </lineage>
</organism>
<sequence>MNLKNFGLSKNGSRGYTTAGMGLNATAGASYQYGRTFLFGTTQPRK</sequence>
<dbReference type="AlphaFoldDB" id="A0A8J8GA14"/>
<accession>A0A8J8GA14</accession>
<comment type="caution">
    <text evidence="1">The sequence shown here is derived from an EMBL/GenBank/DDBJ whole genome shotgun (WGS) entry which is preliminary data.</text>
</comment>
<proteinExistence type="predicted"/>
<evidence type="ECO:0000313" key="2">
    <source>
        <dbReference type="Proteomes" id="UP000610746"/>
    </source>
</evidence>
<dbReference type="EMBL" id="JABSNO010000050">
    <property type="protein sequence ID" value="NRS94134.1"/>
    <property type="molecule type" value="Genomic_DNA"/>
</dbReference>
<reference evidence="1" key="1">
    <citation type="submission" date="2020-05" db="EMBL/GenBank/DDBJ databases">
        <title>Genomic Encyclopedia of Type Strains, Phase IV (KMG-V): Genome sequencing to study the core and pangenomes of soil and plant-associated prokaryotes.</title>
        <authorList>
            <person name="Whitman W."/>
        </authorList>
    </citation>
    <scope>NUCLEOTIDE SEQUENCE</scope>
    <source>
        <strain evidence="1">16F</strain>
    </source>
</reference>
<evidence type="ECO:0000313" key="1">
    <source>
        <dbReference type="EMBL" id="NRS94134.1"/>
    </source>
</evidence>
<gene>
    <name evidence="1" type="ORF">HNQ03_003239</name>
</gene>
<keyword evidence="2" id="KW-1185">Reference proteome</keyword>
<name>A0A8J8GA14_9FLAO</name>
<dbReference type="Proteomes" id="UP000610746">
    <property type="component" value="Unassembled WGS sequence"/>
</dbReference>